<dbReference type="InterPro" id="IPR035595">
    <property type="entry name" value="UDP_glycos_trans_CS"/>
</dbReference>
<keyword evidence="7" id="KW-1185">Reference proteome</keyword>
<dbReference type="PANTHER" id="PTHR48048">
    <property type="entry name" value="GLYCOSYLTRANSFERASE"/>
    <property type="match status" value="1"/>
</dbReference>
<dbReference type="Gene3D" id="3.40.50.2000">
    <property type="entry name" value="Glycogen Phosphorylase B"/>
    <property type="match status" value="2"/>
</dbReference>
<dbReference type="AlphaFoldDB" id="A0A9K3NXU5"/>
<protein>
    <recommendedName>
        <fullName evidence="5">Glycosyltransferase</fullName>
        <ecNumber evidence="5">2.4.1.-</ecNumber>
    </recommendedName>
</protein>
<dbReference type="PROSITE" id="PS00375">
    <property type="entry name" value="UDPGT"/>
    <property type="match status" value="1"/>
</dbReference>
<dbReference type="Gramene" id="mRNA:HanXRQr2_Chr03g0135791">
    <property type="protein sequence ID" value="CDS:HanXRQr2_Chr03g0135791.1"/>
    <property type="gene ID" value="HanXRQr2_Chr03g0135791"/>
</dbReference>
<evidence type="ECO:0000313" key="6">
    <source>
        <dbReference type="EMBL" id="KAF5816576.1"/>
    </source>
</evidence>
<dbReference type="OrthoDB" id="5835829at2759"/>
<comment type="function">
    <text evidence="3">May glycosylate diterpenes or flavonols in leaves.</text>
</comment>
<dbReference type="InterPro" id="IPR050481">
    <property type="entry name" value="UDP-glycosyltransf_plant"/>
</dbReference>
<dbReference type="Pfam" id="PF00201">
    <property type="entry name" value="UDPGT"/>
    <property type="match status" value="1"/>
</dbReference>
<evidence type="ECO:0000313" key="7">
    <source>
        <dbReference type="Proteomes" id="UP000215914"/>
    </source>
</evidence>
<keyword evidence="2 4" id="KW-0808">Transferase</keyword>
<dbReference type="CDD" id="cd03784">
    <property type="entry name" value="GT1_Gtf-like"/>
    <property type="match status" value="1"/>
</dbReference>
<keyword evidence="4 6" id="KW-0328">Glycosyltransferase</keyword>
<comment type="caution">
    <text evidence="6">The sequence shown here is derived from an EMBL/GenBank/DDBJ whole genome shotgun (WGS) entry which is preliminary data.</text>
</comment>
<gene>
    <name evidence="6" type="ORF">HanXRQr2_Chr03g0135791</name>
</gene>
<dbReference type="Proteomes" id="UP000215914">
    <property type="component" value="Unassembled WGS sequence"/>
</dbReference>
<organism evidence="6 7">
    <name type="scientific">Helianthus annuus</name>
    <name type="common">Common sunflower</name>
    <dbReference type="NCBI Taxonomy" id="4232"/>
    <lineage>
        <taxon>Eukaryota</taxon>
        <taxon>Viridiplantae</taxon>
        <taxon>Streptophyta</taxon>
        <taxon>Embryophyta</taxon>
        <taxon>Tracheophyta</taxon>
        <taxon>Spermatophyta</taxon>
        <taxon>Magnoliopsida</taxon>
        <taxon>eudicotyledons</taxon>
        <taxon>Gunneridae</taxon>
        <taxon>Pentapetalae</taxon>
        <taxon>asterids</taxon>
        <taxon>campanulids</taxon>
        <taxon>Asterales</taxon>
        <taxon>Asteraceae</taxon>
        <taxon>Asteroideae</taxon>
        <taxon>Heliantheae alliance</taxon>
        <taxon>Heliantheae</taxon>
        <taxon>Helianthus</taxon>
    </lineage>
</organism>
<reference evidence="6" key="1">
    <citation type="journal article" date="2017" name="Nature">
        <title>The sunflower genome provides insights into oil metabolism, flowering and Asterid evolution.</title>
        <authorList>
            <person name="Badouin H."/>
            <person name="Gouzy J."/>
            <person name="Grassa C.J."/>
            <person name="Murat F."/>
            <person name="Staton S.E."/>
            <person name="Cottret L."/>
            <person name="Lelandais-Briere C."/>
            <person name="Owens G.L."/>
            <person name="Carrere S."/>
            <person name="Mayjonade B."/>
            <person name="Legrand L."/>
            <person name="Gill N."/>
            <person name="Kane N.C."/>
            <person name="Bowers J.E."/>
            <person name="Hubner S."/>
            <person name="Bellec A."/>
            <person name="Berard A."/>
            <person name="Berges H."/>
            <person name="Blanchet N."/>
            <person name="Boniface M.C."/>
            <person name="Brunel D."/>
            <person name="Catrice O."/>
            <person name="Chaidir N."/>
            <person name="Claudel C."/>
            <person name="Donnadieu C."/>
            <person name="Faraut T."/>
            <person name="Fievet G."/>
            <person name="Helmstetter N."/>
            <person name="King M."/>
            <person name="Knapp S.J."/>
            <person name="Lai Z."/>
            <person name="Le Paslier M.C."/>
            <person name="Lippi Y."/>
            <person name="Lorenzon L."/>
            <person name="Mandel J.R."/>
            <person name="Marage G."/>
            <person name="Marchand G."/>
            <person name="Marquand E."/>
            <person name="Bret-Mestries E."/>
            <person name="Morien E."/>
            <person name="Nambeesan S."/>
            <person name="Nguyen T."/>
            <person name="Pegot-Espagnet P."/>
            <person name="Pouilly N."/>
            <person name="Raftis F."/>
            <person name="Sallet E."/>
            <person name="Schiex T."/>
            <person name="Thomas J."/>
            <person name="Vandecasteele C."/>
            <person name="Vares D."/>
            <person name="Vear F."/>
            <person name="Vautrin S."/>
            <person name="Crespi M."/>
            <person name="Mangin B."/>
            <person name="Burke J.M."/>
            <person name="Salse J."/>
            <person name="Munos S."/>
            <person name="Vincourt P."/>
            <person name="Rieseberg L.H."/>
            <person name="Langlade N.B."/>
        </authorList>
    </citation>
    <scope>NUCLEOTIDE SEQUENCE</scope>
    <source>
        <tissue evidence="6">Leaves</tissue>
    </source>
</reference>
<dbReference type="EMBL" id="MNCJ02000318">
    <property type="protein sequence ID" value="KAF5816576.1"/>
    <property type="molecule type" value="Genomic_DNA"/>
</dbReference>
<evidence type="ECO:0000256" key="5">
    <source>
        <dbReference type="RuleBase" id="RU362057"/>
    </source>
</evidence>
<evidence type="ECO:0000256" key="1">
    <source>
        <dbReference type="ARBA" id="ARBA00009995"/>
    </source>
</evidence>
<dbReference type="EC" id="2.4.1.-" evidence="5"/>
<dbReference type="PANTHER" id="PTHR48048:SF98">
    <property type="entry name" value="FLAVONOL 3-O-GLUCOSYLTRANSFERASE"/>
    <property type="match status" value="1"/>
</dbReference>
<evidence type="ECO:0000256" key="4">
    <source>
        <dbReference type="RuleBase" id="RU003718"/>
    </source>
</evidence>
<reference evidence="6" key="2">
    <citation type="submission" date="2020-06" db="EMBL/GenBank/DDBJ databases">
        <title>Helianthus annuus Genome sequencing and assembly Release 2.</title>
        <authorList>
            <person name="Gouzy J."/>
            <person name="Langlade N."/>
            <person name="Munos S."/>
        </authorList>
    </citation>
    <scope>NUCLEOTIDE SEQUENCE</scope>
    <source>
        <tissue evidence="6">Leaves</tissue>
    </source>
</reference>
<dbReference type="InterPro" id="IPR002213">
    <property type="entry name" value="UDP_glucos_trans"/>
</dbReference>
<comment type="similarity">
    <text evidence="1 4">Belongs to the UDP-glycosyltransferase family.</text>
</comment>
<name>A0A9K3NXU5_HELAN</name>
<accession>A0A9K3NXU5</accession>
<proteinExistence type="inferred from homology"/>
<sequence length="483" mass="52840">MANTAELVFIPAPGLGHIMSTIEVAKLFVNRDQRLSITVLVIKPPSSSSGSAITAYFESLAKNAINRVTFVELPQDDAPPMHDPKSFVASFNEYIESHCKHVRKVVAELLSQPGSGRLAGFVVDMFCTCMVDVANEFNVPTNVFFTSSAAFLGYELFMQTLNDDEKQDVVELSNADTEVSVPSFVKPVPTKVFWDVLRTKDGLEFAMLGARKLREVNAIMVNTFLELETHAVESLSADISVPKVYPVGPLLNLEGSSGKPSDDDVIRWLDSQPPASVVLLCFGSMGSFDEVQVKEIARALEQSGHRFVWSLRRPPSNGTTKVPSDYEDPGVVLPEGFLERTNGVGKVIGWAPQVALLAHSAVGGFVSHCGWNSLLESIWFGVPVATWPVYAEQQMNAFEMVVELGLSVEIKCDYIKNLFDPKAKTPIVSAEVIENGIRRVMEDKEVRRKAKEMSEKSQAAVAEGGSSYAAVGNLIQDFISNIS</sequence>
<dbReference type="SUPFAM" id="SSF53756">
    <property type="entry name" value="UDP-Glycosyltransferase/glycogen phosphorylase"/>
    <property type="match status" value="1"/>
</dbReference>
<dbReference type="GO" id="GO:0035251">
    <property type="term" value="F:UDP-glucosyltransferase activity"/>
    <property type="evidence" value="ECO:0007669"/>
    <property type="project" value="InterPro"/>
</dbReference>
<evidence type="ECO:0000256" key="2">
    <source>
        <dbReference type="ARBA" id="ARBA00022679"/>
    </source>
</evidence>
<evidence type="ECO:0000256" key="3">
    <source>
        <dbReference type="ARBA" id="ARBA00053747"/>
    </source>
</evidence>
<dbReference type="FunFam" id="3.40.50.2000:FF:000056">
    <property type="entry name" value="Glycosyltransferase"/>
    <property type="match status" value="1"/>
</dbReference>